<dbReference type="InterPro" id="IPR005936">
    <property type="entry name" value="FtsH"/>
</dbReference>
<evidence type="ECO:0000256" key="9">
    <source>
        <dbReference type="ARBA" id="ARBA00022741"/>
    </source>
</evidence>
<keyword evidence="12" id="KW-0067">ATP-binding</keyword>
<feature type="domain" description="AAA+ ATPase" evidence="19">
    <location>
        <begin position="315"/>
        <end position="456"/>
    </location>
</feature>
<dbReference type="InterPro" id="IPR027417">
    <property type="entry name" value="P-loop_NTPase"/>
</dbReference>
<dbReference type="FunFam" id="3.40.50.300:FF:000277">
    <property type="entry name" value="ATP-dependent zinc metalloprotease FtsH"/>
    <property type="match status" value="1"/>
</dbReference>
<dbReference type="FunFam" id="1.20.58.760:FF:000003">
    <property type="entry name" value="AFG3-like AAA ATPase 2"/>
    <property type="match status" value="1"/>
</dbReference>
<comment type="similarity">
    <text evidence="4">In the C-terminal section; belongs to the peptidase M41 family.</text>
</comment>
<dbReference type="EMBL" id="IACT01001492">
    <property type="protein sequence ID" value="LAC20841.1"/>
    <property type="molecule type" value="mRNA"/>
</dbReference>
<dbReference type="SUPFAM" id="SSF52540">
    <property type="entry name" value="P-loop containing nucleoside triphosphate hydrolases"/>
    <property type="match status" value="1"/>
</dbReference>
<feature type="region of interest" description="Disordered" evidence="17">
    <location>
        <begin position="74"/>
        <end position="100"/>
    </location>
</feature>
<evidence type="ECO:0000256" key="10">
    <source>
        <dbReference type="ARBA" id="ARBA00022801"/>
    </source>
</evidence>
<dbReference type="SMART" id="SM00382">
    <property type="entry name" value="AAA"/>
    <property type="match status" value="1"/>
</dbReference>
<dbReference type="GO" id="GO:0004176">
    <property type="term" value="F:ATP-dependent peptidase activity"/>
    <property type="evidence" value="ECO:0007669"/>
    <property type="project" value="InterPro"/>
</dbReference>
<reference evidence="21" key="1">
    <citation type="submission" date="2017-11" db="EMBL/GenBank/DDBJ databases">
        <title>The sensing device of the deep-sea amphipod.</title>
        <authorList>
            <person name="Kobayashi H."/>
            <person name="Nagahama T."/>
            <person name="Arai W."/>
            <person name="Sasagawa Y."/>
            <person name="Umeda M."/>
            <person name="Hayashi T."/>
            <person name="Nikaido I."/>
            <person name="Watanabe H."/>
            <person name="Oguri K."/>
            <person name="Kitazato H."/>
            <person name="Fujioka K."/>
            <person name="Kido Y."/>
            <person name="Takami H."/>
        </authorList>
    </citation>
    <scope>NUCLEOTIDE SEQUENCE</scope>
    <source>
        <tissue evidence="21">Whole body</tissue>
    </source>
</reference>
<dbReference type="GO" id="GO:0034982">
    <property type="term" value="P:mitochondrial protein processing"/>
    <property type="evidence" value="ECO:0007669"/>
    <property type="project" value="TreeGrafter"/>
</dbReference>
<evidence type="ECO:0000256" key="13">
    <source>
        <dbReference type="ARBA" id="ARBA00022946"/>
    </source>
</evidence>
<dbReference type="Gene3D" id="3.40.50.300">
    <property type="entry name" value="P-loop containing nucleotide triphosphate hydrolases"/>
    <property type="match status" value="1"/>
</dbReference>
<evidence type="ECO:0000256" key="1">
    <source>
        <dbReference type="ARBA" id="ARBA00001947"/>
    </source>
</evidence>
<keyword evidence="15" id="KW-0482">Metalloprotease</keyword>
<dbReference type="InterPro" id="IPR037219">
    <property type="entry name" value="Peptidase_M41-like"/>
</dbReference>
<evidence type="ECO:0000256" key="11">
    <source>
        <dbReference type="ARBA" id="ARBA00022833"/>
    </source>
</evidence>
<evidence type="ECO:0000256" key="5">
    <source>
        <dbReference type="ARBA" id="ARBA00010550"/>
    </source>
</evidence>
<organism evidence="20">
    <name type="scientific">Hirondellea gigas</name>
    <dbReference type="NCBI Taxonomy" id="1518452"/>
    <lineage>
        <taxon>Eukaryota</taxon>
        <taxon>Metazoa</taxon>
        <taxon>Ecdysozoa</taxon>
        <taxon>Arthropoda</taxon>
        <taxon>Crustacea</taxon>
        <taxon>Multicrustacea</taxon>
        <taxon>Malacostraca</taxon>
        <taxon>Eumalacostraca</taxon>
        <taxon>Peracarida</taxon>
        <taxon>Amphipoda</taxon>
        <taxon>Amphilochidea</taxon>
        <taxon>Lysianassida</taxon>
        <taxon>Lysianassidira</taxon>
        <taxon>Lysianassoidea</taxon>
        <taxon>Lysianassidae</taxon>
        <taxon>Hirondellea</taxon>
    </lineage>
</organism>
<keyword evidence="10" id="KW-0378">Hydrolase</keyword>
<feature type="transmembrane region" description="Helical" evidence="18">
    <location>
        <begin position="228"/>
        <end position="245"/>
    </location>
</feature>
<sequence>MQLLSKLVRTVAWCSRAGLLHQPVTARGFTAAAAARALSREYIAAASVLCRSGVPVPLQQQLIRASLLHTTAAAPYNGSEPGGDDKKGRNSNDDEDEKRNKRMQSKAAWWMVTAYLAVVLLGILFPSNGPTENMIRYVSWNEFVHQMLGRGEVDRVLVRTDANAVIITLHEGAVIKGKKVDQLQYHLNVEDIKKVEEKIREVERSLGLAGSQGVPVDYSRPSDSTTNLLVKLLLGGLVLAFLFSGKGSGKMPFKMDPFTSMGRAKFTAIDPLMPGSGRGVKFSDVAGAKEAKQEIMEFVDFLKNPLKYRALGAKSPKGALLLGPPGCGKTMLAKAVATEGQVPFLAMNGPEFIEVVGGLGAARVRDLFKEAKKRSPCIIYIDEIDAIGRKRSGTGGMGGDGGESEQTLNQLLVEMDGIGSKEGVVMIASTNRMDLLDKALLRPGRFDRHIMLDLPTLIERQEILEHHLKSIVMEQKPQHYSKRLAALTLGFSGAELANVVNEAALYAARNAHKTVTGQDLEYAVERVIGGAEKKSSTVSPEERRVVAYHEAGHALVGWLLEHTDALLKVTIVPRTSHALGFAQYQPKDQKLYTQDELLDRVCMALGGRAAESLVFNRITTGAMNDLERVTDMAYAQVRNYGFSPVVGQVSFPQGAGRRPYSNALTQLIDSEANKIVFNSYKRTEGIILQNMDKLKQLAEALLEQETLTYESIEKLWGPPPHGSKLTVEPLQFEAEVQSWKGAGSEQNSAAEESSRPEPRRTSDHDD</sequence>
<dbReference type="InterPro" id="IPR050928">
    <property type="entry name" value="ATP-dep_Zn_Metalloprotease"/>
</dbReference>
<dbReference type="InterPro" id="IPR000642">
    <property type="entry name" value="Peptidase_M41"/>
</dbReference>
<keyword evidence="13" id="KW-0809">Transit peptide</keyword>
<dbReference type="Gene3D" id="1.10.8.60">
    <property type="match status" value="1"/>
</dbReference>
<dbReference type="GO" id="GO:0005524">
    <property type="term" value="F:ATP binding"/>
    <property type="evidence" value="ECO:0007669"/>
    <property type="project" value="UniProtKB-KW"/>
</dbReference>
<evidence type="ECO:0000256" key="3">
    <source>
        <dbReference type="ARBA" id="ARBA00004173"/>
    </source>
</evidence>
<dbReference type="Pfam" id="PF17862">
    <property type="entry name" value="AAA_lid_3"/>
    <property type="match status" value="1"/>
</dbReference>
<dbReference type="Gene3D" id="3.40.1690.20">
    <property type="match status" value="1"/>
</dbReference>
<dbReference type="PANTHER" id="PTHR43655:SF8">
    <property type="entry name" value="PARAPLEGIN"/>
    <property type="match status" value="1"/>
</dbReference>
<keyword evidence="8" id="KW-0479">Metal-binding</keyword>
<dbReference type="InterPro" id="IPR003593">
    <property type="entry name" value="AAA+_ATPase"/>
</dbReference>
<dbReference type="GO" id="GO:0005745">
    <property type="term" value="C:m-AAA complex"/>
    <property type="evidence" value="ECO:0007669"/>
    <property type="project" value="TreeGrafter"/>
</dbReference>
<evidence type="ECO:0000256" key="6">
    <source>
        <dbReference type="ARBA" id="ARBA00022670"/>
    </source>
</evidence>
<keyword evidence="7 18" id="KW-0812">Transmembrane</keyword>
<dbReference type="NCBIfam" id="TIGR01241">
    <property type="entry name" value="FtsH_fam"/>
    <property type="match status" value="1"/>
</dbReference>
<dbReference type="Pfam" id="PF01434">
    <property type="entry name" value="Peptidase_M41"/>
    <property type="match status" value="1"/>
</dbReference>
<feature type="compositionally biased region" description="Basic and acidic residues" evidence="17">
    <location>
        <begin position="83"/>
        <end position="92"/>
    </location>
</feature>
<dbReference type="Gene3D" id="1.20.58.760">
    <property type="entry name" value="Peptidase M41"/>
    <property type="match status" value="1"/>
</dbReference>
<evidence type="ECO:0000256" key="7">
    <source>
        <dbReference type="ARBA" id="ARBA00022692"/>
    </source>
</evidence>
<dbReference type="GO" id="GO:0016887">
    <property type="term" value="F:ATP hydrolysis activity"/>
    <property type="evidence" value="ECO:0007669"/>
    <property type="project" value="InterPro"/>
</dbReference>
<evidence type="ECO:0000313" key="21">
    <source>
        <dbReference type="EMBL" id="LAC20841.1"/>
    </source>
</evidence>
<comment type="similarity">
    <text evidence="5">In the N-terminal section; belongs to the AAA ATPase family.</text>
</comment>
<evidence type="ECO:0000256" key="15">
    <source>
        <dbReference type="ARBA" id="ARBA00023049"/>
    </source>
</evidence>
<evidence type="ECO:0000313" key="20">
    <source>
        <dbReference type="EMBL" id="LAB67033.1"/>
    </source>
</evidence>
<evidence type="ECO:0000256" key="12">
    <source>
        <dbReference type="ARBA" id="ARBA00022840"/>
    </source>
</evidence>
<keyword evidence="9" id="KW-0547">Nucleotide-binding</keyword>
<dbReference type="HAMAP" id="MF_01458">
    <property type="entry name" value="FtsH"/>
    <property type="match status" value="1"/>
</dbReference>
<comment type="cofactor">
    <cofactor evidence="1">
        <name>Zn(2+)</name>
        <dbReference type="ChEBI" id="CHEBI:29105"/>
    </cofactor>
</comment>
<evidence type="ECO:0000256" key="17">
    <source>
        <dbReference type="SAM" id="MobiDB-lite"/>
    </source>
</evidence>
<dbReference type="PANTHER" id="PTHR43655">
    <property type="entry name" value="ATP-DEPENDENT PROTEASE"/>
    <property type="match status" value="1"/>
</dbReference>
<dbReference type="CDD" id="cd19501">
    <property type="entry name" value="RecA-like_FtsH"/>
    <property type="match status" value="1"/>
</dbReference>
<evidence type="ECO:0000256" key="18">
    <source>
        <dbReference type="SAM" id="Phobius"/>
    </source>
</evidence>
<evidence type="ECO:0000256" key="8">
    <source>
        <dbReference type="ARBA" id="ARBA00022723"/>
    </source>
</evidence>
<evidence type="ECO:0000256" key="16">
    <source>
        <dbReference type="ARBA" id="ARBA00023136"/>
    </source>
</evidence>
<evidence type="ECO:0000256" key="14">
    <source>
        <dbReference type="ARBA" id="ARBA00022989"/>
    </source>
</evidence>
<dbReference type="AlphaFoldDB" id="A0A2P2HZ44"/>
<reference evidence="20" key="2">
    <citation type="journal article" date="2018" name="Biosci. Biotechnol. Biochem.">
        <title>Polysaccharide hydrolase of the hadal zone amphipods Hirondellea gigas.</title>
        <authorList>
            <person name="Kobayashi H."/>
            <person name="Nagahama T."/>
            <person name="Arai W."/>
            <person name="Sasagawa Y."/>
            <person name="Umeda M."/>
            <person name="Hayashi T."/>
            <person name="Nikaido I."/>
            <person name="Watanabe H."/>
            <person name="Oguri K."/>
            <person name="Kitazato H."/>
            <person name="Fujioka K."/>
            <person name="Kido Y."/>
            <person name="Takami H."/>
        </authorList>
    </citation>
    <scope>NUCLEOTIDE SEQUENCE</scope>
    <source>
        <tissue evidence="20">Whole body</tissue>
    </source>
</reference>
<keyword evidence="14 18" id="KW-1133">Transmembrane helix</keyword>
<evidence type="ECO:0000259" key="19">
    <source>
        <dbReference type="SMART" id="SM00382"/>
    </source>
</evidence>
<dbReference type="FunFam" id="1.10.8.60:FF:000033">
    <property type="entry name" value="paraplegin isoform X1"/>
    <property type="match status" value="1"/>
</dbReference>
<keyword evidence="11" id="KW-0862">Zinc</keyword>
<dbReference type="InterPro" id="IPR003959">
    <property type="entry name" value="ATPase_AAA_core"/>
</dbReference>
<dbReference type="GO" id="GO:0046872">
    <property type="term" value="F:metal ion binding"/>
    <property type="evidence" value="ECO:0007669"/>
    <property type="project" value="UniProtKB-KW"/>
</dbReference>
<feature type="transmembrane region" description="Helical" evidence="18">
    <location>
        <begin position="107"/>
        <end position="125"/>
    </location>
</feature>
<feature type="compositionally biased region" description="Basic and acidic residues" evidence="17">
    <location>
        <begin position="752"/>
        <end position="766"/>
    </location>
</feature>
<accession>A0A2P2HZ44</accession>
<dbReference type="Pfam" id="PF00004">
    <property type="entry name" value="AAA"/>
    <property type="match status" value="1"/>
</dbReference>
<evidence type="ECO:0000256" key="2">
    <source>
        <dbReference type="ARBA" id="ARBA00004141"/>
    </source>
</evidence>
<protein>
    <submittedName>
        <fullName evidence="20">Paraplegin</fullName>
    </submittedName>
</protein>
<dbReference type="InterPro" id="IPR041569">
    <property type="entry name" value="AAA_lid_3"/>
</dbReference>
<comment type="subcellular location">
    <subcellularLocation>
        <location evidence="2">Membrane</location>
        <topology evidence="2">Multi-pass membrane protein</topology>
    </subcellularLocation>
    <subcellularLocation>
        <location evidence="3">Mitochondrion</location>
    </subcellularLocation>
</comment>
<dbReference type="GO" id="GO:0004222">
    <property type="term" value="F:metalloendopeptidase activity"/>
    <property type="evidence" value="ECO:0007669"/>
    <property type="project" value="InterPro"/>
</dbReference>
<dbReference type="EMBL" id="IACF01001321">
    <property type="protein sequence ID" value="LAB67033.1"/>
    <property type="molecule type" value="mRNA"/>
</dbReference>
<dbReference type="SUPFAM" id="SSF140990">
    <property type="entry name" value="FtsH protease domain-like"/>
    <property type="match status" value="1"/>
</dbReference>
<name>A0A2P2HZ44_9CRUS</name>
<evidence type="ECO:0000256" key="4">
    <source>
        <dbReference type="ARBA" id="ARBA00010044"/>
    </source>
</evidence>
<feature type="region of interest" description="Disordered" evidence="17">
    <location>
        <begin position="737"/>
        <end position="766"/>
    </location>
</feature>
<keyword evidence="6" id="KW-0645">Protease</keyword>
<proteinExistence type="evidence at transcript level"/>
<keyword evidence="16 18" id="KW-0472">Membrane</keyword>